<protein>
    <submittedName>
        <fullName evidence="1">Uncharacterized protein</fullName>
    </submittedName>
</protein>
<organism evidence="1 2">
    <name type="scientific">Photobacterium frigidiphilum</name>
    <dbReference type="NCBI Taxonomy" id="264736"/>
    <lineage>
        <taxon>Bacteria</taxon>
        <taxon>Pseudomonadati</taxon>
        <taxon>Pseudomonadota</taxon>
        <taxon>Gammaproteobacteria</taxon>
        <taxon>Vibrionales</taxon>
        <taxon>Vibrionaceae</taxon>
        <taxon>Photobacterium</taxon>
    </lineage>
</organism>
<dbReference type="EMBL" id="PYMJ01000027">
    <property type="protein sequence ID" value="PSU45782.1"/>
    <property type="molecule type" value="Genomic_DNA"/>
</dbReference>
<dbReference type="RefSeq" id="WP_107244543.1">
    <property type="nucleotide sequence ID" value="NZ_PYMJ01000027.1"/>
</dbReference>
<dbReference type="AlphaFoldDB" id="A0A2T3JAB5"/>
<evidence type="ECO:0000313" key="2">
    <source>
        <dbReference type="Proteomes" id="UP000240987"/>
    </source>
</evidence>
<proteinExistence type="predicted"/>
<dbReference type="OrthoDB" id="9981556at2"/>
<gene>
    <name evidence="1" type="ORF">C9J12_21320</name>
</gene>
<comment type="caution">
    <text evidence="1">The sequence shown here is derived from an EMBL/GenBank/DDBJ whole genome shotgun (WGS) entry which is preliminary data.</text>
</comment>
<dbReference type="Proteomes" id="UP000240987">
    <property type="component" value="Unassembled WGS sequence"/>
</dbReference>
<sequence length="94" mass="11235">MANIEQLIDLLIPDPILSSTAIHNRKQRRSSILDPYRLEIMTLYDEFGQSGTAIQIWLAHKKNIYITKGMIYKRIQYWRKLNESMIKDEKQRQI</sequence>
<keyword evidence="2" id="KW-1185">Reference proteome</keyword>
<evidence type="ECO:0000313" key="1">
    <source>
        <dbReference type="EMBL" id="PSU45782.1"/>
    </source>
</evidence>
<name>A0A2T3JAB5_9GAMM</name>
<accession>A0A2T3JAB5</accession>
<reference evidence="1 2" key="1">
    <citation type="submission" date="2018-01" db="EMBL/GenBank/DDBJ databases">
        <title>Whole genome sequencing of Histamine producing bacteria.</title>
        <authorList>
            <person name="Butler K."/>
        </authorList>
    </citation>
    <scope>NUCLEOTIDE SEQUENCE [LARGE SCALE GENOMIC DNA]</scope>
    <source>
        <strain evidence="1 2">JCM 12947</strain>
    </source>
</reference>